<dbReference type="Pfam" id="PF01826">
    <property type="entry name" value="TIL"/>
    <property type="match status" value="1"/>
</dbReference>
<dbReference type="PANTHER" id="PTHR11339">
    <property type="entry name" value="EXTRACELLULAR MATRIX GLYCOPROTEIN RELATED"/>
    <property type="match status" value="1"/>
</dbReference>
<comment type="caution">
    <text evidence="13">The sequence shown here is derived from an EMBL/GenBank/DDBJ whole genome shotgun (WGS) entry which is preliminary data.</text>
</comment>
<feature type="domain" description="VWFD" evidence="12">
    <location>
        <begin position="35"/>
        <end position="207"/>
    </location>
</feature>
<evidence type="ECO:0000256" key="4">
    <source>
        <dbReference type="ARBA" id="ARBA00022737"/>
    </source>
</evidence>
<feature type="domain" description="VWFC" evidence="11">
    <location>
        <begin position="1889"/>
        <end position="1956"/>
    </location>
</feature>
<feature type="domain" description="VWFD" evidence="12">
    <location>
        <begin position="858"/>
        <end position="1028"/>
    </location>
</feature>
<dbReference type="InterPro" id="IPR006207">
    <property type="entry name" value="Cys_knot_C"/>
</dbReference>
<feature type="domain" description="VWFD" evidence="12">
    <location>
        <begin position="1446"/>
        <end position="1629"/>
    </location>
</feature>
<keyword evidence="3 9" id="KW-0732">Signal</keyword>
<evidence type="ECO:0000259" key="10">
    <source>
        <dbReference type="PROSITE" id="PS01225"/>
    </source>
</evidence>
<proteinExistence type="predicted"/>
<evidence type="ECO:0000256" key="9">
    <source>
        <dbReference type="SAM" id="SignalP"/>
    </source>
</evidence>
<evidence type="ECO:0000256" key="1">
    <source>
        <dbReference type="ARBA" id="ARBA00004613"/>
    </source>
</evidence>
<dbReference type="SMART" id="SM00041">
    <property type="entry name" value="CT"/>
    <property type="match status" value="1"/>
</dbReference>
<dbReference type="SUPFAM" id="SSF57567">
    <property type="entry name" value="Serine protease inhibitors"/>
    <property type="match status" value="4"/>
</dbReference>
<dbReference type="InterPro" id="IPR001007">
    <property type="entry name" value="VWF_dom"/>
</dbReference>
<feature type="disulfide bond" evidence="7">
    <location>
        <begin position="2068"/>
        <end position="2120"/>
    </location>
</feature>
<dbReference type="Gene3D" id="2.10.25.10">
    <property type="entry name" value="Laminin"/>
    <property type="match status" value="3"/>
</dbReference>
<evidence type="ECO:0000256" key="8">
    <source>
        <dbReference type="SAM" id="MobiDB-lite"/>
    </source>
</evidence>
<feature type="region of interest" description="Disordered" evidence="8">
    <location>
        <begin position="1343"/>
        <end position="1382"/>
    </location>
</feature>
<keyword evidence="4" id="KW-0677">Repeat</keyword>
<comment type="caution">
    <text evidence="7">Lacks conserved residue(s) required for the propagation of feature annotation.</text>
</comment>
<reference evidence="13 14" key="1">
    <citation type="journal article" date="2020" name="Nature">
        <title>Six reference-quality genomes reveal evolution of bat adaptations.</title>
        <authorList>
            <person name="Jebb D."/>
            <person name="Huang Z."/>
            <person name="Pippel M."/>
            <person name="Hughes G.M."/>
            <person name="Lavrichenko K."/>
            <person name="Devanna P."/>
            <person name="Winkler S."/>
            <person name="Jermiin L.S."/>
            <person name="Skirmuntt E.C."/>
            <person name="Katzourakis A."/>
            <person name="Burkitt-Gray L."/>
            <person name="Ray D.A."/>
            <person name="Sullivan K.A.M."/>
            <person name="Roscito J.G."/>
            <person name="Kirilenko B.M."/>
            <person name="Davalos L.M."/>
            <person name="Corthals A.P."/>
            <person name="Power M.L."/>
            <person name="Jones G."/>
            <person name="Ransome R.D."/>
            <person name="Dechmann D.K.N."/>
            <person name="Locatelli A.G."/>
            <person name="Puechmaille S.J."/>
            <person name="Fedrigo O."/>
            <person name="Jarvis E.D."/>
            <person name="Hiller M."/>
            <person name="Vernes S.C."/>
            <person name="Myers E.W."/>
            <person name="Teeling E.C."/>
        </authorList>
    </citation>
    <scope>NUCLEOTIDE SEQUENCE [LARGE SCALE GENOMIC DNA]</scope>
    <source>
        <strain evidence="13">Bat1K_MPI-CBG_1</strain>
    </source>
</reference>
<evidence type="ECO:0000256" key="2">
    <source>
        <dbReference type="ARBA" id="ARBA00022525"/>
    </source>
</evidence>
<evidence type="ECO:0000259" key="12">
    <source>
        <dbReference type="PROSITE" id="PS51233"/>
    </source>
</evidence>
<dbReference type="PROSITE" id="PS01225">
    <property type="entry name" value="CTCK_2"/>
    <property type="match status" value="1"/>
</dbReference>
<dbReference type="InterPro" id="IPR001846">
    <property type="entry name" value="VWF_type-D"/>
</dbReference>
<evidence type="ECO:0000259" key="11">
    <source>
        <dbReference type="PROSITE" id="PS50184"/>
    </source>
</evidence>
<dbReference type="FunFam" id="2.10.25.10:FF:000674">
    <property type="entry name" value="Mucin-2"/>
    <property type="match status" value="1"/>
</dbReference>
<evidence type="ECO:0000313" key="13">
    <source>
        <dbReference type="EMBL" id="KAF6104960.1"/>
    </source>
</evidence>
<dbReference type="SMART" id="SM00214">
    <property type="entry name" value="VWC"/>
    <property type="match status" value="4"/>
</dbReference>
<comment type="subcellular location">
    <subcellularLocation>
        <location evidence="1">Secreted</location>
    </subcellularLocation>
</comment>
<dbReference type="Pfam" id="PF00094">
    <property type="entry name" value="VWD"/>
    <property type="match status" value="4"/>
</dbReference>
<dbReference type="Proteomes" id="UP000664940">
    <property type="component" value="Unassembled WGS sequence"/>
</dbReference>
<dbReference type="SMART" id="SM00216">
    <property type="entry name" value="VWD"/>
    <property type="match status" value="4"/>
</dbReference>
<evidence type="ECO:0000256" key="5">
    <source>
        <dbReference type="ARBA" id="ARBA00023157"/>
    </source>
</evidence>
<gene>
    <name evidence="13" type="ORF">HJG60_013389</name>
</gene>
<dbReference type="InterPro" id="IPR036084">
    <property type="entry name" value="Ser_inhib-like_sf"/>
</dbReference>
<dbReference type="Pfam" id="PF08742">
    <property type="entry name" value="C8"/>
    <property type="match status" value="4"/>
</dbReference>
<dbReference type="SMART" id="SM00215">
    <property type="entry name" value="VWC_out"/>
    <property type="match status" value="3"/>
</dbReference>
<organism evidence="13 14">
    <name type="scientific">Phyllostomus discolor</name>
    <name type="common">pale spear-nosed bat</name>
    <dbReference type="NCBI Taxonomy" id="89673"/>
    <lineage>
        <taxon>Eukaryota</taxon>
        <taxon>Metazoa</taxon>
        <taxon>Chordata</taxon>
        <taxon>Craniata</taxon>
        <taxon>Vertebrata</taxon>
        <taxon>Euteleostomi</taxon>
        <taxon>Mammalia</taxon>
        <taxon>Eutheria</taxon>
        <taxon>Laurasiatheria</taxon>
        <taxon>Chiroptera</taxon>
        <taxon>Yangochiroptera</taxon>
        <taxon>Phyllostomidae</taxon>
        <taxon>Phyllostominae</taxon>
        <taxon>Phyllostomus</taxon>
    </lineage>
</organism>
<evidence type="ECO:0000313" key="14">
    <source>
        <dbReference type="Proteomes" id="UP000664940"/>
    </source>
</evidence>
<dbReference type="Pfam" id="PF25962">
    <property type="entry name" value="TIL_OTOGL_Mucin"/>
    <property type="match status" value="1"/>
</dbReference>
<protein>
    <submittedName>
        <fullName evidence="13">Mucin 2, oligomeric mucus/gel-forming</fullName>
    </submittedName>
</protein>
<feature type="domain" description="CTCK" evidence="10">
    <location>
        <begin position="2041"/>
        <end position="2126"/>
    </location>
</feature>
<dbReference type="PROSITE" id="PS50184">
    <property type="entry name" value="VWFC_2"/>
    <property type="match status" value="2"/>
</dbReference>
<dbReference type="PROSITE" id="PS01185">
    <property type="entry name" value="CTCK_1"/>
    <property type="match status" value="1"/>
</dbReference>
<feature type="domain" description="VWFC" evidence="11">
    <location>
        <begin position="1782"/>
        <end position="1851"/>
    </location>
</feature>
<keyword evidence="2" id="KW-0964">Secreted</keyword>
<feature type="compositionally biased region" description="Pro residues" evidence="8">
    <location>
        <begin position="1344"/>
        <end position="1365"/>
    </location>
</feature>
<sequence>MGLPQSCLVALCLALASARGSELRKEGRAWSHGHSVCSTWGDFHYKTFDGDVFRFPGLCDYNLASDCRDAYKEFAVHLRRSPGRDGGRPQVDYILLTAKDDAVYLTRQLVVVNGAMVSTPHYTPGLLIEKNDAYTKVFSRAGLTLMWNREDSVMLELDSKFRNHTCGLCGDYNGLQSYSEFLSDGVLFSAIEFGNLQKINKPEVTCDDPEEEPAPKSCSQHRAECQRLLTAAAFEDCLGLLPLEAYVAACTEDRCRCPAGASCECSTLAEFSRQCSHAGGRPGTWRTASLCPKTCPGNMVYLESGSPCMDTCSHLEISSLCEEHRMDGCFCPEGTVYDDIEGHGCVPVSQCHCRLHGRSYAPGQQVNSSCEQCACHAGRWVCKDLPCPGTCSLEGGSHITTFDGKKYTFHGDCYYVLAKADQEDAFALLGELGPCGSTDKQTCLKTVVLLADKKKNVVAFKSDGSVLLNELQVNLPHVTASFSIFRPSSYHLVVSTDFGLRLQVQLEPVMQLFVTLDQAAQGRMQGLCGNFNGQESDDFQTAVGLVEATGASFANTWKAQSSCQDKLDWLDDPCSLNIESANYADHWCSLLKKKETPFGRCHSAVDPAEYYKRCRYDTCNCQNNEDCLCAALSSYAHACAARGLLLWGWRELVCNKDVGSCPKSQVFLYNLTACQQTCRSLSEAGSHCLQGFAPVDGCGCPDHTFLDDKGHCVPLAKCPCYHQGLYLQAGKVVARQEEQCVCRNARLHCTRVRLLGHRCAAPKIHVDCNNLTALAVRNPRPVSCQTLAAGSYQTECVSGCVCPEGLLDDGRGGCVKEEACPCVHNQDLYAPGSRVQVNCNTCTCQRGHWACTQTRCHGTCTIYGSGHYITFDGKYYDFDGHCSYVAAQDYCGQNASQGSFSIITENVPCGTTGVTCSKAIKIFLGRTELKLEDKQYAVIHRDEGAHVAYTTREVGQYLVVEASTGIIVIWDKRTTVFVKLAPSYKGAVCGLCGNFDQRSNNDFTTRDHMVVESELDFGNSWKEAPTCPDVTTIPDACTKNPHRRAWAEKQCSIIKGPVFRVCHSKVDPKPFYENCVQDSCSCDTGGDCECFCSAVASYAQECTKEGACVFWRTPELCPVFCDYYNPPDECEWHYEPCGNRSFETCRTINGIHSNISVSYLEGCYPRCPSDKPIYDEDLKKCVKKEECGCYVNGTHYPPGASVPPEKNCESCVCHNNSKVVCQFEEGKILNFTQNGAFCYWEWCVPNGTEKHFNICVSTSTRPPSSTPPTTTLVSTPPTTTPVLSTTTTPTPTPTVSSTAPPSSPPSSPPPSEMVYNVTYGDTCYYANCSVSCTIETFNWSCPSTPTPKPPPSTPTPSSTPSPPTPTTSRTPTPTKPPGCPDFDPPRQENETWWLCNCTMAVCKHDHTVELVQVECKPPPMPTCSNNLTPVRVMDPDGCCWHWECDCYCTGWGDPHYVTFDGLYYSYQGNCTYVLVEEVTPNVDNFGVYIDNYHCDVNDRVSCPRTLIVRHETQEVLIRTVHMTPVKAQVQVNKQAVALPYKKFGLQVYESGINYVVDIPELGAVITYNGLSFSIRLPYYRFGNNTKGQCGTCNNNTQDDCVLPNGEVISNCEVSADQWVVNDPSKPHCPHTSLTTRRPATTPAGGSLVTPHKNCSSPLCELIKDSLFAPCHALVPPQHYYEACMFDTCFMPNSGMECVSLQTYAALCAQQGACIDWRNHTHGACPLACPSHREYRACGPVQEPTCKSSCPQNSTLLMEGCFCPEGTMSYAPGVDVCVSVCGCVGPDNVPREFGEHFEFDCKDCVCLEGGSGIVCQPKKCNQKPPTQCSEDGTYLVTEVDPSDTCCNITSCKCNTSLCKEKPPQCPLGFEVKGELLPGRCCPFYSCAPKGVCVVANAEYQPGSPVYSSKCQRCVCTNLTDSATQLKKVSCSHVPCNRVCSPGFELVNVSGECCPRCEQTQCIINKPGQEQPLILKPGDFVNDPRNNCTIYSCMKIHNQLISSVSNITCPDFDPTDCLPGSITLMPNGCCKKCIPRNETRIPCTTVPVTREISDGGCTARVSMNYCTGSCGTFSMYSEEAQALDRQCSCCKEERTSQRQAQLLCPDGSWRTHTYTHIESCLCQDSVCGPLPARHGGSGRTRRSRRG</sequence>
<dbReference type="CDD" id="cd19941">
    <property type="entry name" value="TIL"/>
    <property type="match status" value="2"/>
</dbReference>
<dbReference type="Pfam" id="PF23244">
    <property type="entry name" value="VWF"/>
    <property type="match status" value="1"/>
</dbReference>
<feature type="chain" id="PRO_5032883201" evidence="9">
    <location>
        <begin position="19"/>
        <end position="2144"/>
    </location>
</feature>
<feature type="compositionally biased region" description="Pro residues" evidence="8">
    <location>
        <begin position="1301"/>
        <end position="1310"/>
    </location>
</feature>
<feature type="domain" description="VWFD" evidence="12">
    <location>
        <begin position="389"/>
        <end position="564"/>
    </location>
</feature>
<accession>A0A834A8R4</accession>
<evidence type="ECO:0000256" key="7">
    <source>
        <dbReference type="PROSITE-ProRule" id="PRU00039"/>
    </source>
</evidence>
<dbReference type="PROSITE" id="PS01208">
    <property type="entry name" value="VWFC_1"/>
    <property type="match status" value="2"/>
</dbReference>
<dbReference type="GO" id="GO:0005576">
    <property type="term" value="C:extracellular region"/>
    <property type="evidence" value="ECO:0007669"/>
    <property type="project" value="UniProtKB-SubCell"/>
</dbReference>
<dbReference type="PROSITE" id="PS51233">
    <property type="entry name" value="VWFD"/>
    <property type="match status" value="4"/>
</dbReference>
<evidence type="ECO:0000256" key="6">
    <source>
        <dbReference type="ARBA" id="ARBA00023180"/>
    </source>
</evidence>
<dbReference type="SUPFAM" id="SSF57603">
    <property type="entry name" value="FnI-like domain"/>
    <property type="match status" value="3"/>
</dbReference>
<dbReference type="InterPro" id="IPR058753">
    <property type="entry name" value="TIL_OTOGL_Mucin"/>
</dbReference>
<keyword evidence="6" id="KW-0325">Glycoprotein</keyword>
<dbReference type="SMART" id="SM00832">
    <property type="entry name" value="C8"/>
    <property type="match status" value="4"/>
</dbReference>
<feature type="disulfide bond" evidence="7">
    <location>
        <begin position="2064"/>
        <end position="2118"/>
    </location>
</feature>
<evidence type="ECO:0000256" key="3">
    <source>
        <dbReference type="ARBA" id="ARBA00022729"/>
    </source>
</evidence>
<dbReference type="PANTHER" id="PTHR11339:SF371">
    <property type="entry name" value="MUCIN-2"/>
    <property type="match status" value="1"/>
</dbReference>
<dbReference type="InterPro" id="IPR050780">
    <property type="entry name" value="Mucin_vWF_Thrombospondin_sf"/>
</dbReference>
<feature type="compositionally biased region" description="Low complexity" evidence="8">
    <location>
        <begin position="1259"/>
        <end position="1300"/>
    </location>
</feature>
<dbReference type="FunFam" id="2.10.25.10:FF:000153">
    <property type="entry name" value="MUC5B isoform 1"/>
    <property type="match status" value="1"/>
</dbReference>
<name>A0A834A8R4_9CHIR</name>
<keyword evidence="5 7" id="KW-1015">Disulfide bond</keyword>
<dbReference type="InterPro" id="IPR002919">
    <property type="entry name" value="TIL_dom"/>
</dbReference>
<dbReference type="EMBL" id="JABVXQ010000006">
    <property type="protein sequence ID" value="KAF6104960.1"/>
    <property type="molecule type" value="Genomic_DNA"/>
</dbReference>
<feature type="region of interest" description="Disordered" evidence="8">
    <location>
        <begin position="1259"/>
        <end position="1310"/>
    </location>
</feature>
<feature type="signal peptide" evidence="9">
    <location>
        <begin position="1"/>
        <end position="18"/>
    </location>
</feature>
<dbReference type="InterPro" id="IPR014853">
    <property type="entry name" value="VWF/SSPO/ZAN-like_Cys-rich_dom"/>
</dbReference>